<organism evidence="3 4">
    <name type="scientific">Joostella atrarenae</name>
    <dbReference type="NCBI Taxonomy" id="679257"/>
    <lineage>
        <taxon>Bacteria</taxon>
        <taxon>Pseudomonadati</taxon>
        <taxon>Bacteroidota</taxon>
        <taxon>Flavobacteriia</taxon>
        <taxon>Flavobacteriales</taxon>
        <taxon>Flavobacteriaceae</taxon>
        <taxon>Joostella</taxon>
    </lineage>
</organism>
<accession>A0ABS9J431</accession>
<evidence type="ECO:0000256" key="1">
    <source>
        <dbReference type="SAM" id="Coils"/>
    </source>
</evidence>
<dbReference type="Proteomes" id="UP000829517">
    <property type="component" value="Unassembled WGS sequence"/>
</dbReference>
<comment type="caution">
    <text evidence="3">The sequence shown here is derived from an EMBL/GenBank/DDBJ whole genome shotgun (WGS) entry which is preliminary data.</text>
</comment>
<keyword evidence="4" id="KW-1185">Reference proteome</keyword>
<proteinExistence type="predicted"/>
<keyword evidence="1" id="KW-0175">Coiled coil</keyword>
<keyword evidence="2" id="KW-0812">Transmembrane</keyword>
<feature type="coiled-coil region" evidence="1">
    <location>
        <begin position="121"/>
        <end position="148"/>
    </location>
</feature>
<dbReference type="EMBL" id="JAETXX010000005">
    <property type="protein sequence ID" value="MCF8715144.1"/>
    <property type="molecule type" value="Genomic_DNA"/>
</dbReference>
<evidence type="ECO:0000313" key="4">
    <source>
        <dbReference type="Proteomes" id="UP000829517"/>
    </source>
</evidence>
<dbReference type="RefSeq" id="WP_236959110.1">
    <property type="nucleotide sequence ID" value="NZ_JAETXX010000005.1"/>
</dbReference>
<keyword evidence="2" id="KW-0472">Membrane</keyword>
<reference evidence="3 4" key="1">
    <citation type="submission" date="2021-01" db="EMBL/GenBank/DDBJ databases">
        <title>Genome sequencing of Joostella atrarenae M1-2 (= KCTC 23194).</title>
        <authorList>
            <person name="Zakaria M.R."/>
            <person name="Lam M.Q."/>
            <person name="Chong C.S."/>
        </authorList>
    </citation>
    <scope>NUCLEOTIDE SEQUENCE [LARGE SCALE GENOMIC DNA]</scope>
    <source>
        <strain evidence="3 4">M1-2</strain>
    </source>
</reference>
<name>A0ABS9J431_9FLAO</name>
<gene>
    <name evidence="3" type="ORF">JM658_09935</name>
</gene>
<protein>
    <recommendedName>
        <fullName evidence="5">Anti-sigma factor</fullName>
    </recommendedName>
</protein>
<evidence type="ECO:0008006" key="5">
    <source>
        <dbReference type="Google" id="ProtNLM"/>
    </source>
</evidence>
<sequence length="189" mass="21771">MKHNDNIDNLFENLKDDWDLEAPETGHENRFLEKLQAQEKVISIQKKKSNGFTWKVLSIAASIAVLVAIGFQVFKAENKIEQQVAKEPSQIQKTEFYFASLINEEIEKIQAEATPETKQIIADAMLQIKKLEKDHEKLEDDLANEGSSKQILNAMIINYQTRINLLQDVLTQIEEIKKFKTSQNENQII</sequence>
<evidence type="ECO:0000313" key="3">
    <source>
        <dbReference type="EMBL" id="MCF8715144.1"/>
    </source>
</evidence>
<feature type="transmembrane region" description="Helical" evidence="2">
    <location>
        <begin position="52"/>
        <end position="74"/>
    </location>
</feature>
<evidence type="ECO:0000256" key="2">
    <source>
        <dbReference type="SAM" id="Phobius"/>
    </source>
</evidence>
<keyword evidence="2" id="KW-1133">Transmembrane helix</keyword>